<comment type="similarity">
    <text evidence="2 6">Belongs to the acyl-CoA dehydrogenase family.</text>
</comment>
<gene>
    <name evidence="10" type="ORF">AMETH_3177</name>
</gene>
<dbReference type="FunFam" id="2.40.110.10:FF:000011">
    <property type="entry name" value="Acyl-CoA dehydrogenase FadE34"/>
    <property type="match status" value="1"/>
</dbReference>
<dbReference type="PANTHER" id="PTHR43292:SF3">
    <property type="entry name" value="ACYL-COA DEHYDROGENASE FADE29"/>
    <property type="match status" value="1"/>
</dbReference>
<feature type="domain" description="Acyl-CoA dehydrogenase/oxidase C-terminal" evidence="7">
    <location>
        <begin position="231"/>
        <end position="379"/>
    </location>
</feature>
<reference evidence="10 11" key="1">
    <citation type="submission" date="2014-07" db="EMBL/GenBank/DDBJ databases">
        <title>Whole Genome Sequence of the Amycolatopsis methanolica 239.</title>
        <authorList>
            <person name="Tang B."/>
        </authorList>
    </citation>
    <scope>NUCLEOTIDE SEQUENCE [LARGE SCALE GENOMIC DNA]</scope>
    <source>
        <strain evidence="10 11">239</strain>
    </source>
</reference>
<dbReference type="HOGENOM" id="CLU_018204_9_0_11"/>
<dbReference type="GO" id="GO:0016627">
    <property type="term" value="F:oxidoreductase activity, acting on the CH-CH group of donors"/>
    <property type="evidence" value="ECO:0007669"/>
    <property type="project" value="InterPro"/>
</dbReference>
<feature type="domain" description="Acyl-CoA oxidase/dehydrogenase middle" evidence="8">
    <location>
        <begin position="125"/>
        <end position="219"/>
    </location>
</feature>
<evidence type="ECO:0000256" key="3">
    <source>
        <dbReference type="ARBA" id="ARBA00022630"/>
    </source>
</evidence>
<dbReference type="InterPro" id="IPR009100">
    <property type="entry name" value="AcylCoA_DH/oxidase_NM_dom_sf"/>
</dbReference>
<dbReference type="InterPro" id="IPR052161">
    <property type="entry name" value="Mycobact_Acyl-CoA_DH"/>
</dbReference>
<dbReference type="Gene3D" id="2.40.110.10">
    <property type="entry name" value="Butyryl-CoA Dehydrogenase, subunit A, domain 2"/>
    <property type="match status" value="1"/>
</dbReference>
<dbReference type="InterPro" id="IPR046373">
    <property type="entry name" value="Acyl-CoA_Oxase/DH_mid-dom_sf"/>
</dbReference>
<dbReference type="GO" id="GO:0050660">
    <property type="term" value="F:flavin adenine dinucleotide binding"/>
    <property type="evidence" value="ECO:0007669"/>
    <property type="project" value="InterPro"/>
</dbReference>
<evidence type="ECO:0000259" key="7">
    <source>
        <dbReference type="Pfam" id="PF00441"/>
    </source>
</evidence>
<dbReference type="InterPro" id="IPR013786">
    <property type="entry name" value="AcylCoA_DH/ox_N"/>
</dbReference>
<evidence type="ECO:0000256" key="5">
    <source>
        <dbReference type="ARBA" id="ARBA00023002"/>
    </source>
</evidence>
<dbReference type="Pfam" id="PF02771">
    <property type="entry name" value="Acyl-CoA_dh_N"/>
    <property type="match status" value="1"/>
</dbReference>
<dbReference type="Gene3D" id="1.20.140.10">
    <property type="entry name" value="Butyryl-CoA Dehydrogenase, subunit A, domain 3"/>
    <property type="match status" value="1"/>
</dbReference>
<dbReference type="Proteomes" id="UP000062973">
    <property type="component" value="Chromosome"/>
</dbReference>
<dbReference type="PANTHER" id="PTHR43292">
    <property type="entry name" value="ACYL-COA DEHYDROGENASE"/>
    <property type="match status" value="1"/>
</dbReference>
<dbReference type="InterPro" id="IPR009075">
    <property type="entry name" value="AcylCo_DH/oxidase_C"/>
</dbReference>
<dbReference type="eggNOG" id="COG1960">
    <property type="taxonomic scope" value="Bacteria"/>
</dbReference>
<dbReference type="InterPro" id="IPR037069">
    <property type="entry name" value="AcylCoA_DH/ox_N_sf"/>
</dbReference>
<dbReference type="Pfam" id="PF00441">
    <property type="entry name" value="Acyl-CoA_dh_1"/>
    <property type="match status" value="1"/>
</dbReference>
<evidence type="ECO:0000313" key="11">
    <source>
        <dbReference type="Proteomes" id="UP000062973"/>
    </source>
</evidence>
<dbReference type="SUPFAM" id="SSF56645">
    <property type="entry name" value="Acyl-CoA dehydrogenase NM domain-like"/>
    <property type="match status" value="1"/>
</dbReference>
<dbReference type="Pfam" id="PF02770">
    <property type="entry name" value="Acyl-CoA_dh_M"/>
    <property type="match status" value="1"/>
</dbReference>
<dbReference type="KEGG" id="amq:AMETH_3177"/>
<protein>
    <submittedName>
        <fullName evidence="10">Acyl-CoA dehydrogenase domain-containing protein</fullName>
    </submittedName>
</protein>
<proteinExistence type="inferred from homology"/>
<organism evidence="10 11">
    <name type="scientific">Amycolatopsis methanolica 239</name>
    <dbReference type="NCBI Taxonomy" id="1068978"/>
    <lineage>
        <taxon>Bacteria</taxon>
        <taxon>Bacillati</taxon>
        <taxon>Actinomycetota</taxon>
        <taxon>Actinomycetes</taxon>
        <taxon>Pseudonocardiales</taxon>
        <taxon>Pseudonocardiaceae</taxon>
        <taxon>Amycolatopsis</taxon>
        <taxon>Amycolatopsis methanolica group</taxon>
    </lineage>
</organism>
<dbReference type="AlphaFoldDB" id="A0A076MRJ5"/>
<keyword evidence="11" id="KW-1185">Reference proteome</keyword>
<keyword evidence="4 6" id="KW-0274">FAD</keyword>
<dbReference type="PATRIC" id="fig|1068978.7.peg.3395"/>
<evidence type="ECO:0000256" key="4">
    <source>
        <dbReference type="ARBA" id="ARBA00022827"/>
    </source>
</evidence>
<evidence type="ECO:0000256" key="6">
    <source>
        <dbReference type="RuleBase" id="RU362125"/>
    </source>
</evidence>
<dbReference type="InterPro" id="IPR036250">
    <property type="entry name" value="AcylCo_DH-like_C"/>
</dbReference>
<dbReference type="OrthoDB" id="4507084at2"/>
<evidence type="ECO:0000256" key="1">
    <source>
        <dbReference type="ARBA" id="ARBA00001974"/>
    </source>
</evidence>
<dbReference type="RefSeq" id="WP_017987869.1">
    <property type="nucleotide sequence ID" value="NZ_AQUL01000002.1"/>
</dbReference>
<evidence type="ECO:0000259" key="8">
    <source>
        <dbReference type="Pfam" id="PF02770"/>
    </source>
</evidence>
<evidence type="ECO:0000313" key="10">
    <source>
        <dbReference type="EMBL" id="AIJ23269.1"/>
    </source>
</evidence>
<dbReference type="SUPFAM" id="SSF47203">
    <property type="entry name" value="Acyl-CoA dehydrogenase C-terminal domain-like"/>
    <property type="match status" value="1"/>
</dbReference>
<name>A0A076MRJ5_AMYME</name>
<keyword evidence="3 6" id="KW-0285">Flavoprotein</keyword>
<dbReference type="GO" id="GO:0005886">
    <property type="term" value="C:plasma membrane"/>
    <property type="evidence" value="ECO:0007669"/>
    <property type="project" value="TreeGrafter"/>
</dbReference>
<accession>A0A076MRJ5</accession>
<keyword evidence="5 6" id="KW-0560">Oxidoreductase</keyword>
<evidence type="ECO:0000256" key="2">
    <source>
        <dbReference type="ARBA" id="ARBA00009347"/>
    </source>
</evidence>
<feature type="domain" description="Acyl-CoA dehydrogenase/oxidase N-terminal" evidence="9">
    <location>
        <begin position="14"/>
        <end position="121"/>
    </location>
</feature>
<dbReference type="STRING" id="1068978.AMETH_3177"/>
<comment type="cofactor">
    <cofactor evidence="1 6">
        <name>FAD</name>
        <dbReference type="ChEBI" id="CHEBI:57692"/>
    </cofactor>
</comment>
<evidence type="ECO:0000259" key="9">
    <source>
        <dbReference type="Pfam" id="PF02771"/>
    </source>
</evidence>
<sequence>MDFQDSERGAALRRELRDLVRSAMPREYLGAFTTDPRDLELAQNFCKLLADKGQLTPAWPVEYGGAASSPWEQAIMREEMWAHFEPRGAQYMGVNWVGPAIMRFGTEAQRAEHLERIARGQVIWCQGFSEPEAGSDLASLRTAAVADGDGWRVRGQKIWTSYATMADWCFLLARTSRGDKKHHGITVFLVPMDRPGIRVVPIKAMVGPHHLNEVYFDDVAVTREDVLGEVDQGWSIVREALAFERVGIARYARCDRLLNLAPVMLADRWDALPAELKQRWAKALVHTRQARLLAYRVIEKQETGTVDPADAAAYRIVATQVDQEVAEVLMDMIEERAVGAGDAARLFERAVDDHWRYAQAATVASGSIEVQRMLLSRTLLGAK</sequence>
<dbReference type="Gene3D" id="1.10.540.10">
    <property type="entry name" value="Acyl-CoA dehydrogenase/oxidase, N-terminal domain"/>
    <property type="match status" value="1"/>
</dbReference>
<dbReference type="InterPro" id="IPR006091">
    <property type="entry name" value="Acyl-CoA_Oxase/DH_mid-dom"/>
</dbReference>
<dbReference type="EMBL" id="CP009110">
    <property type="protein sequence ID" value="AIJ23269.1"/>
    <property type="molecule type" value="Genomic_DNA"/>
</dbReference>